<gene>
    <name evidence="1" type="ORF">OSB04_003002</name>
</gene>
<organism evidence="1 2">
    <name type="scientific">Centaurea solstitialis</name>
    <name type="common">yellow star-thistle</name>
    <dbReference type="NCBI Taxonomy" id="347529"/>
    <lineage>
        <taxon>Eukaryota</taxon>
        <taxon>Viridiplantae</taxon>
        <taxon>Streptophyta</taxon>
        <taxon>Embryophyta</taxon>
        <taxon>Tracheophyta</taxon>
        <taxon>Spermatophyta</taxon>
        <taxon>Magnoliopsida</taxon>
        <taxon>eudicotyledons</taxon>
        <taxon>Gunneridae</taxon>
        <taxon>Pentapetalae</taxon>
        <taxon>asterids</taxon>
        <taxon>campanulids</taxon>
        <taxon>Asterales</taxon>
        <taxon>Asteraceae</taxon>
        <taxon>Carduoideae</taxon>
        <taxon>Cardueae</taxon>
        <taxon>Centaureinae</taxon>
        <taxon>Centaurea</taxon>
    </lineage>
</organism>
<dbReference type="AlphaFoldDB" id="A0AA38WVJ0"/>
<keyword evidence="2" id="KW-1185">Reference proteome</keyword>
<dbReference type="SUPFAM" id="SSF56672">
    <property type="entry name" value="DNA/RNA polymerases"/>
    <property type="match status" value="1"/>
</dbReference>
<dbReference type="InterPro" id="IPR043502">
    <property type="entry name" value="DNA/RNA_pol_sf"/>
</dbReference>
<sequence>MLTECRLLGCKPVDTPMLHTRKLLPEDGDPMKDPGCYRRLVGKLNYLTVTRPDISFTVNVLSQFMVAPYTGHWDVALRVLRYLKITLGLVILYSDQGHWVLLQKKEMIRYLAFQMQTGQSKNQHTISRSSAESEYRAMADVTLEMIWVCRLLIELEHIEVNCHLIKDRVVSTQAHPPTIQPIHVKTKFQLADILTKPLRKTQIYFICNRLGMINIYAPT</sequence>
<accession>A0AA38WVJ0</accession>
<dbReference type="EMBL" id="JARYMX010000001">
    <property type="protein sequence ID" value="KAJ9567036.1"/>
    <property type="molecule type" value="Genomic_DNA"/>
</dbReference>
<reference evidence="1" key="1">
    <citation type="submission" date="2023-03" db="EMBL/GenBank/DDBJ databases">
        <title>Chromosome-scale reference genome and RAD-based genetic map of yellow starthistle (Centaurea solstitialis) reveal putative structural variation and QTLs associated with invader traits.</title>
        <authorList>
            <person name="Reatini B."/>
            <person name="Cang F.A."/>
            <person name="Jiang Q."/>
            <person name="Mckibben M.T.W."/>
            <person name="Barker M.S."/>
            <person name="Rieseberg L.H."/>
            <person name="Dlugosch K.M."/>
        </authorList>
    </citation>
    <scope>NUCLEOTIDE SEQUENCE</scope>
    <source>
        <strain evidence="1">CAN-66</strain>
        <tissue evidence="1">Leaf</tissue>
    </source>
</reference>
<dbReference type="CDD" id="cd09272">
    <property type="entry name" value="RNase_HI_RT_Ty1"/>
    <property type="match status" value="1"/>
</dbReference>
<protein>
    <recommendedName>
        <fullName evidence="3">Reverse transcriptase Ty1/copia-type domain-containing protein</fullName>
    </recommendedName>
</protein>
<dbReference type="Proteomes" id="UP001172457">
    <property type="component" value="Chromosome 1"/>
</dbReference>
<dbReference type="PANTHER" id="PTHR11439">
    <property type="entry name" value="GAG-POL-RELATED RETROTRANSPOSON"/>
    <property type="match status" value="1"/>
</dbReference>
<dbReference type="PANTHER" id="PTHR11439:SF487">
    <property type="entry name" value="RNA-DIRECTED DNA POLYMERASE"/>
    <property type="match status" value="1"/>
</dbReference>
<comment type="caution">
    <text evidence="1">The sequence shown here is derived from an EMBL/GenBank/DDBJ whole genome shotgun (WGS) entry which is preliminary data.</text>
</comment>
<evidence type="ECO:0000313" key="1">
    <source>
        <dbReference type="EMBL" id="KAJ9567036.1"/>
    </source>
</evidence>
<evidence type="ECO:0000313" key="2">
    <source>
        <dbReference type="Proteomes" id="UP001172457"/>
    </source>
</evidence>
<evidence type="ECO:0008006" key="3">
    <source>
        <dbReference type="Google" id="ProtNLM"/>
    </source>
</evidence>
<name>A0AA38WVJ0_9ASTR</name>
<proteinExistence type="predicted"/>